<dbReference type="FunFam" id="1.25.40.10:FF:000184">
    <property type="entry name" value="Pentatricopeptide repeat-containing protein, chloroplastic"/>
    <property type="match status" value="1"/>
</dbReference>
<feature type="repeat" description="PPR" evidence="2">
    <location>
        <begin position="44"/>
        <end position="74"/>
    </location>
</feature>
<proteinExistence type="predicted"/>
<keyword evidence="4" id="KW-1185">Reference proteome</keyword>
<dbReference type="InterPro" id="IPR011990">
    <property type="entry name" value="TPR-like_helical_dom_sf"/>
</dbReference>
<gene>
    <name evidence="3" type="ORF">RJ640_025635</name>
</gene>
<evidence type="ECO:0000313" key="4">
    <source>
        <dbReference type="Proteomes" id="UP001187471"/>
    </source>
</evidence>
<accession>A0AA88UNP7</accession>
<evidence type="ECO:0000313" key="3">
    <source>
        <dbReference type="EMBL" id="KAK2987868.1"/>
    </source>
</evidence>
<dbReference type="Pfam" id="PF20430">
    <property type="entry name" value="Eplus_motif"/>
    <property type="match status" value="1"/>
</dbReference>
<feature type="repeat" description="PPR" evidence="2">
    <location>
        <begin position="75"/>
        <end position="109"/>
    </location>
</feature>
<evidence type="ECO:0000256" key="1">
    <source>
        <dbReference type="ARBA" id="ARBA00022737"/>
    </source>
</evidence>
<dbReference type="PROSITE" id="PS51375">
    <property type="entry name" value="PPR"/>
    <property type="match status" value="2"/>
</dbReference>
<sequence length="295" mass="32670">MEEAGLKPDDGMVVSILGGCAESGLLVLGKRVHQSIESNRYRCNTYVCNALVDMYAKCGSLNKAFSVFSVMEKRDLVSWNAMIHGLAMHGDGKKALQLFSKMKQEGFDPDKVTFIGLLCACTHGGYVNEGIRYFYSMEKDFGIVPEIEHYGCLIDLLGRGGRLKEAFRLVYGMPVKPNVIIWGALLGACRMHNDVERAEEVLDQLVKLEPTDAGNLSMLSNIYAAAGDWGRVANARLRMKNTGEKKPSGASMIELNDEVYEFTVVDTSHPKSDKIYQMIDGLSKHLKKVGYVPRA</sequence>
<dbReference type="Proteomes" id="UP001187471">
    <property type="component" value="Unassembled WGS sequence"/>
</dbReference>
<dbReference type="EMBL" id="JAVXUO010000931">
    <property type="protein sequence ID" value="KAK2987868.1"/>
    <property type="molecule type" value="Genomic_DNA"/>
</dbReference>
<evidence type="ECO:0000256" key="2">
    <source>
        <dbReference type="PROSITE-ProRule" id="PRU00708"/>
    </source>
</evidence>
<dbReference type="InterPro" id="IPR002885">
    <property type="entry name" value="PPR_rpt"/>
</dbReference>
<dbReference type="AlphaFoldDB" id="A0AA88UNP7"/>
<name>A0AA88UNP7_9ASTE</name>
<organism evidence="3 4">
    <name type="scientific">Escallonia rubra</name>
    <dbReference type="NCBI Taxonomy" id="112253"/>
    <lineage>
        <taxon>Eukaryota</taxon>
        <taxon>Viridiplantae</taxon>
        <taxon>Streptophyta</taxon>
        <taxon>Embryophyta</taxon>
        <taxon>Tracheophyta</taxon>
        <taxon>Spermatophyta</taxon>
        <taxon>Magnoliopsida</taxon>
        <taxon>eudicotyledons</taxon>
        <taxon>Gunneridae</taxon>
        <taxon>Pentapetalae</taxon>
        <taxon>asterids</taxon>
        <taxon>campanulids</taxon>
        <taxon>Escalloniales</taxon>
        <taxon>Escalloniaceae</taxon>
        <taxon>Escallonia</taxon>
    </lineage>
</organism>
<dbReference type="NCBIfam" id="TIGR00756">
    <property type="entry name" value="PPR"/>
    <property type="match status" value="2"/>
</dbReference>
<evidence type="ECO:0008006" key="5">
    <source>
        <dbReference type="Google" id="ProtNLM"/>
    </source>
</evidence>
<dbReference type="PANTHER" id="PTHR47926:SF413">
    <property type="entry name" value="REPEAT (TPR)-LIKE SUPERFAMILY PROTEIN, PUTATIVE-RELATED"/>
    <property type="match status" value="1"/>
</dbReference>
<dbReference type="Gene3D" id="1.25.40.10">
    <property type="entry name" value="Tetratricopeptide repeat domain"/>
    <property type="match status" value="2"/>
</dbReference>
<protein>
    <recommendedName>
        <fullName evidence="5">Pentatricopeptide repeat-containing protein</fullName>
    </recommendedName>
</protein>
<comment type="caution">
    <text evidence="3">The sequence shown here is derived from an EMBL/GenBank/DDBJ whole genome shotgun (WGS) entry which is preliminary data.</text>
</comment>
<keyword evidence="1" id="KW-0677">Repeat</keyword>
<dbReference type="Pfam" id="PF20431">
    <property type="entry name" value="E_motif"/>
    <property type="match status" value="1"/>
</dbReference>
<dbReference type="Pfam" id="PF01535">
    <property type="entry name" value="PPR"/>
    <property type="match status" value="1"/>
</dbReference>
<dbReference type="InterPro" id="IPR046848">
    <property type="entry name" value="E_motif"/>
</dbReference>
<dbReference type="SUPFAM" id="SSF48452">
    <property type="entry name" value="TPR-like"/>
    <property type="match status" value="1"/>
</dbReference>
<dbReference type="GO" id="GO:0003723">
    <property type="term" value="F:RNA binding"/>
    <property type="evidence" value="ECO:0007669"/>
    <property type="project" value="InterPro"/>
</dbReference>
<dbReference type="GO" id="GO:0009451">
    <property type="term" value="P:RNA modification"/>
    <property type="evidence" value="ECO:0007669"/>
    <property type="project" value="InterPro"/>
</dbReference>
<reference evidence="3" key="1">
    <citation type="submission" date="2022-12" db="EMBL/GenBank/DDBJ databases">
        <title>Draft genome assemblies for two species of Escallonia (Escalloniales).</title>
        <authorList>
            <person name="Chanderbali A."/>
            <person name="Dervinis C."/>
            <person name="Anghel I."/>
            <person name="Soltis D."/>
            <person name="Soltis P."/>
            <person name="Zapata F."/>
        </authorList>
    </citation>
    <scope>NUCLEOTIDE SEQUENCE</scope>
    <source>
        <strain evidence="3">UCBG92.1500</strain>
        <tissue evidence="3">Leaf</tissue>
    </source>
</reference>
<dbReference type="Pfam" id="PF13041">
    <property type="entry name" value="PPR_2"/>
    <property type="match status" value="1"/>
</dbReference>
<dbReference type="PANTHER" id="PTHR47926">
    <property type="entry name" value="PENTATRICOPEPTIDE REPEAT-CONTAINING PROTEIN"/>
    <property type="match status" value="1"/>
</dbReference>
<dbReference type="InterPro" id="IPR046960">
    <property type="entry name" value="PPR_At4g14850-like_plant"/>
</dbReference>
<dbReference type="InterPro" id="IPR046849">
    <property type="entry name" value="E2_motif"/>
</dbReference>